<protein>
    <submittedName>
        <fullName evidence="3">ABC transporter substrate-binding protein</fullName>
    </submittedName>
</protein>
<dbReference type="PROSITE" id="PS51257">
    <property type="entry name" value="PROKAR_LIPOPROTEIN"/>
    <property type="match status" value="1"/>
</dbReference>
<dbReference type="CDD" id="cd13606">
    <property type="entry name" value="PBP2_ProX_like"/>
    <property type="match status" value="1"/>
</dbReference>
<dbReference type="GO" id="GO:0043190">
    <property type="term" value="C:ATP-binding cassette (ABC) transporter complex"/>
    <property type="evidence" value="ECO:0007669"/>
    <property type="project" value="InterPro"/>
</dbReference>
<gene>
    <name evidence="3" type="ORF">JD276_02440</name>
</gene>
<comment type="caution">
    <text evidence="3">The sequence shown here is derived from an EMBL/GenBank/DDBJ whole genome shotgun (WGS) entry which is preliminary data.</text>
</comment>
<dbReference type="AlphaFoldDB" id="A0A934Q737"/>
<organism evidence="3 4">
    <name type="scientific">Leucobacter chromiisoli</name>
    <dbReference type="NCBI Taxonomy" id="2796471"/>
    <lineage>
        <taxon>Bacteria</taxon>
        <taxon>Bacillati</taxon>
        <taxon>Actinomycetota</taxon>
        <taxon>Actinomycetes</taxon>
        <taxon>Micrococcales</taxon>
        <taxon>Microbacteriaceae</taxon>
        <taxon>Leucobacter</taxon>
    </lineage>
</organism>
<keyword evidence="1" id="KW-0732">Signal</keyword>
<dbReference type="RefSeq" id="WP_200113577.1">
    <property type="nucleotide sequence ID" value="NZ_JAEHOH010000002.1"/>
</dbReference>
<evidence type="ECO:0000256" key="1">
    <source>
        <dbReference type="SAM" id="SignalP"/>
    </source>
</evidence>
<dbReference type="SUPFAM" id="SSF53850">
    <property type="entry name" value="Periplasmic binding protein-like II"/>
    <property type="match status" value="1"/>
</dbReference>
<reference evidence="3" key="1">
    <citation type="submission" date="2020-12" db="EMBL/GenBank/DDBJ databases">
        <title>Leucobacter sp. CAS1, isolated from Chromium sludge.</title>
        <authorList>
            <person name="Xu Z."/>
        </authorList>
    </citation>
    <scope>NUCLEOTIDE SEQUENCE</scope>
    <source>
        <strain evidence="3">CSA1</strain>
    </source>
</reference>
<dbReference type="EMBL" id="JAEHOH010000002">
    <property type="protein sequence ID" value="MBK0417894.1"/>
    <property type="molecule type" value="Genomic_DNA"/>
</dbReference>
<feature type="signal peptide" evidence="1">
    <location>
        <begin position="1"/>
        <end position="19"/>
    </location>
</feature>
<name>A0A934Q737_9MICO</name>
<dbReference type="Gene3D" id="3.40.190.120">
    <property type="entry name" value="Osmoprotection protein (prox), domain 2"/>
    <property type="match status" value="1"/>
</dbReference>
<proteinExistence type="predicted"/>
<feature type="chain" id="PRO_5039256983" evidence="1">
    <location>
        <begin position="20"/>
        <end position="306"/>
    </location>
</feature>
<dbReference type="InterPro" id="IPR007210">
    <property type="entry name" value="ABC_Gly_betaine_transp_sub-bd"/>
</dbReference>
<feature type="domain" description="ABC-type glycine betaine transport system substrate-binding" evidence="2">
    <location>
        <begin position="42"/>
        <end position="303"/>
    </location>
</feature>
<accession>A0A934Q737</accession>
<evidence type="ECO:0000313" key="4">
    <source>
        <dbReference type="Proteomes" id="UP000608530"/>
    </source>
</evidence>
<evidence type="ECO:0000313" key="3">
    <source>
        <dbReference type="EMBL" id="MBK0417894.1"/>
    </source>
</evidence>
<dbReference type="Pfam" id="PF04069">
    <property type="entry name" value="OpuAC"/>
    <property type="match status" value="1"/>
</dbReference>
<evidence type="ECO:0000259" key="2">
    <source>
        <dbReference type="Pfam" id="PF04069"/>
    </source>
</evidence>
<sequence length="306" mass="32146">MRKKFIMTGIIAVSALALTACGGGGDPLSSGSGDGGGNGGSDTVIVGSADFAESQLLATIYSQALQNADIEVEEQLNIGSREIYLEALRDGSINLLPEYNGSLLAELGGEIDPSDPEGLRTQLDELLAPDELMVLDESEAENADTLVVTPDVAEEHDLKTISDLEPVAGELVLAGPAEWKSRHEGVPGLQEVYGLEFKEFKVLDAGGPLTLTALQNGQAQVGDMFSSDPAIEANGLVALEDDKGLFPPANILPVINENVASDEVVEVLNSISAALTTENLMAMNDRIANGDDINQIATDWLEENGI</sequence>
<dbReference type="Proteomes" id="UP000608530">
    <property type="component" value="Unassembled WGS sequence"/>
</dbReference>
<dbReference type="Gene3D" id="3.40.190.10">
    <property type="entry name" value="Periplasmic binding protein-like II"/>
    <property type="match status" value="1"/>
</dbReference>
<dbReference type="GO" id="GO:0022857">
    <property type="term" value="F:transmembrane transporter activity"/>
    <property type="evidence" value="ECO:0007669"/>
    <property type="project" value="InterPro"/>
</dbReference>
<keyword evidence="4" id="KW-1185">Reference proteome</keyword>